<name>A0AAD3E3T1_9CHLO</name>
<dbReference type="AlphaFoldDB" id="A0AAD3E3T1"/>
<feature type="non-terminal residue" evidence="1">
    <location>
        <position position="1"/>
    </location>
</feature>
<proteinExistence type="predicted"/>
<dbReference type="EMBL" id="BMAR01000057">
    <property type="protein sequence ID" value="GFR52002.1"/>
    <property type="molecule type" value="Genomic_DNA"/>
</dbReference>
<evidence type="ECO:0000313" key="2">
    <source>
        <dbReference type="Proteomes" id="UP001054857"/>
    </source>
</evidence>
<dbReference type="Proteomes" id="UP001054857">
    <property type="component" value="Unassembled WGS sequence"/>
</dbReference>
<protein>
    <submittedName>
        <fullName evidence="1">Uncharacterized protein</fullName>
    </submittedName>
</protein>
<organism evidence="1 2">
    <name type="scientific">Astrephomene gubernaculifera</name>
    <dbReference type="NCBI Taxonomy" id="47775"/>
    <lineage>
        <taxon>Eukaryota</taxon>
        <taxon>Viridiplantae</taxon>
        <taxon>Chlorophyta</taxon>
        <taxon>core chlorophytes</taxon>
        <taxon>Chlorophyceae</taxon>
        <taxon>CS clade</taxon>
        <taxon>Chlamydomonadales</taxon>
        <taxon>Astrephomenaceae</taxon>
        <taxon>Astrephomene</taxon>
    </lineage>
</organism>
<reference evidence="1 2" key="1">
    <citation type="journal article" date="2021" name="Sci. Rep.">
        <title>Genome sequencing of the multicellular alga Astrephomene provides insights into convergent evolution of germ-soma differentiation.</title>
        <authorList>
            <person name="Yamashita S."/>
            <person name="Yamamoto K."/>
            <person name="Matsuzaki R."/>
            <person name="Suzuki S."/>
            <person name="Yamaguchi H."/>
            <person name="Hirooka S."/>
            <person name="Minakuchi Y."/>
            <person name="Miyagishima S."/>
            <person name="Kawachi M."/>
            <person name="Toyoda A."/>
            <person name="Nozaki H."/>
        </authorList>
    </citation>
    <scope>NUCLEOTIDE SEQUENCE [LARGE SCALE GENOMIC DNA]</scope>
    <source>
        <strain evidence="1 2">NIES-4017</strain>
    </source>
</reference>
<comment type="caution">
    <text evidence="1">The sequence shown here is derived from an EMBL/GenBank/DDBJ whole genome shotgun (WGS) entry which is preliminary data.</text>
</comment>
<keyword evidence="2" id="KW-1185">Reference proteome</keyword>
<gene>
    <name evidence="1" type="ORF">Agub_g14425</name>
</gene>
<accession>A0AAD3E3T1</accession>
<evidence type="ECO:0000313" key="1">
    <source>
        <dbReference type="EMBL" id="GFR52002.1"/>
    </source>
</evidence>
<sequence>MRSQARSAPGVRSLAELTSCNFNIYDPTEVQQPAYLWYFGMAWETHVVIQAVSVASQSSYAKSLVGRDSILLRFSQISRIQLALNTNAKVLTEATCNYLVPLTTLSDSRLPYACATPPSIIPMKMLGTDLTALGGELDLNARVERIAGTELNVSALTKKFADRMDADWEDRRLEDDPRLFNPVDPVPGVGVKMCRYKNWMGDPVDRGYITQRQHVNLMRFRLCVWGIEANRPRGRQRVARVCPMCAV</sequence>